<evidence type="ECO:0000313" key="2">
    <source>
        <dbReference type="Proteomes" id="UP001139646"/>
    </source>
</evidence>
<sequence>MKTFRKITQQKVAKLTCDVCHLEATIDDGYEFQEFISIEHTCGYGSIHGDNQQISLDLCQHCFSKMCVDNLTIIDPFKPQTPEQLEYDNIFQAITQSKNEATELKDNSDIKISIRDILSNQIITNLEELQTALKRVKRLWDAKKCGQVI</sequence>
<comment type="caution">
    <text evidence="1">The sequence shown here is derived from an EMBL/GenBank/DDBJ whole genome shotgun (WGS) entry which is preliminary data.</text>
</comment>
<evidence type="ECO:0000313" key="1">
    <source>
        <dbReference type="EMBL" id="MCI2286174.1"/>
    </source>
</evidence>
<proteinExistence type="predicted"/>
<accession>A0ABS9X7H5</accession>
<organism evidence="1 2">
    <name type="scientific">Colwellia maritima</name>
    <dbReference type="NCBI Taxonomy" id="2912588"/>
    <lineage>
        <taxon>Bacteria</taxon>
        <taxon>Pseudomonadati</taxon>
        <taxon>Pseudomonadota</taxon>
        <taxon>Gammaproteobacteria</taxon>
        <taxon>Alteromonadales</taxon>
        <taxon>Colwelliaceae</taxon>
        <taxon>Colwellia</taxon>
    </lineage>
</organism>
<evidence type="ECO:0008006" key="3">
    <source>
        <dbReference type="Google" id="ProtNLM"/>
    </source>
</evidence>
<reference evidence="1" key="1">
    <citation type="submission" date="2022-01" db="EMBL/GenBank/DDBJ databases">
        <title>Colwellia maritima, isolated from seawater.</title>
        <authorList>
            <person name="Kristyanto S."/>
            <person name="Jung J."/>
            <person name="Jeon C.O."/>
        </authorList>
    </citation>
    <scope>NUCLEOTIDE SEQUENCE</scope>
    <source>
        <strain evidence="1">MSW7</strain>
    </source>
</reference>
<protein>
    <recommendedName>
        <fullName evidence="3">HNH endonuclease</fullName>
    </recommendedName>
</protein>
<gene>
    <name evidence="1" type="ORF">L3081_25510</name>
</gene>
<keyword evidence="2" id="KW-1185">Reference proteome</keyword>
<dbReference type="RefSeq" id="WP_242289457.1">
    <property type="nucleotide sequence ID" value="NZ_JAKKSL010000007.1"/>
</dbReference>
<dbReference type="EMBL" id="JAKKSL010000007">
    <property type="protein sequence ID" value="MCI2286174.1"/>
    <property type="molecule type" value="Genomic_DNA"/>
</dbReference>
<name>A0ABS9X7H5_9GAMM</name>
<dbReference type="Proteomes" id="UP001139646">
    <property type="component" value="Unassembled WGS sequence"/>
</dbReference>